<evidence type="ECO:0000259" key="8">
    <source>
        <dbReference type="Pfam" id="PF04567"/>
    </source>
</evidence>
<sequence>DIYEVSQENESWENFLNNGLIEYIDNEEEETIMCAMNILDLNDTDRQNIYTHCEIHPAMMLGICGSIIPFPDHNQSPRNTYQSAMGKQAMGVYATNYLNRFDTQSHVMFYPQKPLVCTKSMEYLKFRELPAGQNVIVAIACYSGYNQEDSIIINSSSIDRGLFRSSFFRSYSEEESQKNIYKKERFEKPLPNTCEGLKHGTYDKIDFDGLISPGIRVSGNDIIIGKTTPITDTFSNTKTNERKKDKKCSSVPLRASESGVIDQVVLTTNEENKKFVKVRVRSV</sequence>
<dbReference type="Gene3D" id="2.40.50.150">
    <property type="match status" value="1"/>
</dbReference>
<dbReference type="GO" id="GO:0000428">
    <property type="term" value="C:DNA-directed RNA polymerase complex"/>
    <property type="evidence" value="ECO:0007669"/>
    <property type="project" value="UniProtKB-KW"/>
</dbReference>
<comment type="similarity">
    <text evidence="1">Belongs to the RNA polymerase beta chain family.</text>
</comment>
<organism evidence="9 10">
    <name type="scientific">Bonamia ostreae</name>
    <dbReference type="NCBI Taxonomy" id="126728"/>
    <lineage>
        <taxon>Eukaryota</taxon>
        <taxon>Sar</taxon>
        <taxon>Rhizaria</taxon>
        <taxon>Endomyxa</taxon>
        <taxon>Ascetosporea</taxon>
        <taxon>Haplosporida</taxon>
        <taxon>Bonamia</taxon>
    </lineage>
</organism>
<evidence type="ECO:0000313" key="10">
    <source>
        <dbReference type="Proteomes" id="UP001439008"/>
    </source>
</evidence>
<dbReference type="Pfam" id="PF04567">
    <property type="entry name" value="RNA_pol_Rpb2_5"/>
    <property type="match status" value="1"/>
</dbReference>
<dbReference type="EC" id="2.7.7.6" evidence="2"/>
<dbReference type="GO" id="GO:0003899">
    <property type="term" value="F:DNA-directed RNA polymerase activity"/>
    <property type="evidence" value="ECO:0007669"/>
    <property type="project" value="UniProtKB-EC"/>
</dbReference>
<dbReference type="Gene3D" id="2.40.270.10">
    <property type="entry name" value="DNA-directed RNA polymerase, subunit 2, domain 6"/>
    <property type="match status" value="1"/>
</dbReference>
<feature type="non-terminal residue" evidence="9">
    <location>
        <position position="1"/>
    </location>
</feature>
<dbReference type="InterPro" id="IPR015712">
    <property type="entry name" value="DNA-dir_RNA_pol_su2"/>
</dbReference>
<name>A0ABV2ATD0_9EUKA</name>
<keyword evidence="10" id="KW-1185">Reference proteome</keyword>
<evidence type="ECO:0000256" key="3">
    <source>
        <dbReference type="ARBA" id="ARBA00022478"/>
    </source>
</evidence>
<keyword evidence="3 9" id="KW-0240">DNA-directed RNA polymerase</keyword>
<evidence type="ECO:0000313" key="9">
    <source>
        <dbReference type="EMBL" id="MES1922691.1"/>
    </source>
</evidence>
<evidence type="ECO:0000256" key="1">
    <source>
        <dbReference type="ARBA" id="ARBA00006835"/>
    </source>
</evidence>
<feature type="non-terminal residue" evidence="9">
    <location>
        <position position="283"/>
    </location>
</feature>
<dbReference type="InterPro" id="IPR007647">
    <property type="entry name" value="RNA_pol_Rpb2_5"/>
</dbReference>
<proteinExistence type="inferred from homology"/>
<accession>A0ABV2ATD0</accession>
<dbReference type="SUPFAM" id="SSF64484">
    <property type="entry name" value="beta and beta-prime subunits of DNA dependent RNA-polymerase"/>
    <property type="match status" value="1"/>
</dbReference>
<dbReference type="Proteomes" id="UP001439008">
    <property type="component" value="Unassembled WGS sequence"/>
</dbReference>
<keyword evidence="4 9" id="KW-0808">Transferase</keyword>
<feature type="domain" description="RNA polymerase Rpb2" evidence="8">
    <location>
        <begin position="12"/>
        <end position="57"/>
    </location>
</feature>
<dbReference type="InterPro" id="IPR014724">
    <property type="entry name" value="RNA_pol_RPB2_OB-fold"/>
</dbReference>
<keyword evidence="5 9" id="KW-0548">Nucleotidyltransferase</keyword>
<evidence type="ECO:0000256" key="5">
    <source>
        <dbReference type="ARBA" id="ARBA00022695"/>
    </source>
</evidence>
<gene>
    <name evidence="9" type="primary">POLR2B</name>
    <name evidence="9" type="ORF">MHBO_004214</name>
</gene>
<dbReference type="Pfam" id="PF00562">
    <property type="entry name" value="RNA_pol_Rpb2_6"/>
    <property type="match status" value="1"/>
</dbReference>
<dbReference type="InterPro" id="IPR007120">
    <property type="entry name" value="DNA-dir_RNAP_su2_dom"/>
</dbReference>
<keyword evidence="6" id="KW-0804">Transcription</keyword>
<protein>
    <recommendedName>
        <fullName evidence="2">DNA-directed RNA polymerase</fullName>
        <ecNumber evidence="2">2.7.7.6</ecNumber>
    </recommendedName>
</protein>
<evidence type="ECO:0000256" key="4">
    <source>
        <dbReference type="ARBA" id="ARBA00022679"/>
    </source>
</evidence>
<evidence type="ECO:0000256" key="2">
    <source>
        <dbReference type="ARBA" id="ARBA00012418"/>
    </source>
</evidence>
<evidence type="ECO:0000256" key="6">
    <source>
        <dbReference type="ARBA" id="ARBA00023163"/>
    </source>
</evidence>
<evidence type="ECO:0000259" key="7">
    <source>
        <dbReference type="Pfam" id="PF00562"/>
    </source>
</evidence>
<feature type="domain" description="DNA-directed RNA polymerase subunit 2 hybrid-binding" evidence="7">
    <location>
        <begin position="65"/>
        <end position="282"/>
    </location>
</feature>
<dbReference type="PANTHER" id="PTHR20856">
    <property type="entry name" value="DNA-DIRECTED RNA POLYMERASE I SUBUNIT 2"/>
    <property type="match status" value="1"/>
</dbReference>
<reference evidence="9 10" key="1">
    <citation type="journal article" date="2024" name="BMC Biol.">
        <title>Comparative genomics of Ascetosporea gives new insight into the evolutionary basis for animal parasitism in Rhizaria.</title>
        <authorList>
            <person name="Hiltunen Thoren M."/>
            <person name="Onut-Brannstrom I."/>
            <person name="Alfjorden A."/>
            <person name="Peckova H."/>
            <person name="Swords F."/>
            <person name="Hooper C."/>
            <person name="Holzer A.S."/>
            <person name="Bass D."/>
            <person name="Burki F."/>
        </authorList>
    </citation>
    <scope>NUCLEOTIDE SEQUENCE [LARGE SCALE GENOMIC DNA]</scope>
    <source>
        <strain evidence="9">20-A016</strain>
    </source>
</reference>
<comment type="caution">
    <text evidence="9">The sequence shown here is derived from an EMBL/GenBank/DDBJ whole genome shotgun (WGS) entry which is preliminary data.</text>
</comment>
<dbReference type="InterPro" id="IPR037033">
    <property type="entry name" value="DNA-dir_RNAP_su2_hyb_sf"/>
</dbReference>
<dbReference type="EMBL" id="JBDODL010003439">
    <property type="protein sequence ID" value="MES1922691.1"/>
    <property type="molecule type" value="Genomic_DNA"/>
</dbReference>